<dbReference type="EMBL" id="CP151764">
    <property type="protein sequence ID" value="WZU65617.1"/>
    <property type="molecule type" value="Genomic_DNA"/>
</dbReference>
<dbReference type="PANTHER" id="PTHR38436:SF1">
    <property type="entry name" value="ESTER CYCLASE"/>
    <property type="match status" value="1"/>
</dbReference>
<dbReference type="Pfam" id="PF07366">
    <property type="entry name" value="SnoaL"/>
    <property type="match status" value="1"/>
</dbReference>
<accession>A0AAN0MA60</accession>
<dbReference type="InterPro" id="IPR009959">
    <property type="entry name" value="Cyclase_SnoaL-like"/>
</dbReference>
<evidence type="ECO:0000313" key="1">
    <source>
        <dbReference type="EMBL" id="WZU65617.1"/>
    </source>
</evidence>
<dbReference type="InterPro" id="IPR032710">
    <property type="entry name" value="NTF2-like_dom_sf"/>
</dbReference>
<evidence type="ECO:0000313" key="2">
    <source>
        <dbReference type="Proteomes" id="UP001470809"/>
    </source>
</evidence>
<dbReference type="PANTHER" id="PTHR38436">
    <property type="entry name" value="POLYKETIDE CYCLASE SNOAL-LIKE DOMAIN"/>
    <property type="match status" value="1"/>
</dbReference>
<dbReference type="Gene3D" id="3.10.450.50">
    <property type="match status" value="1"/>
</dbReference>
<dbReference type="SUPFAM" id="SSF54427">
    <property type="entry name" value="NTF2-like"/>
    <property type="match status" value="1"/>
</dbReference>
<dbReference type="GO" id="GO:0030638">
    <property type="term" value="P:polyketide metabolic process"/>
    <property type="evidence" value="ECO:0007669"/>
    <property type="project" value="InterPro"/>
</dbReference>
<proteinExistence type="predicted"/>
<keyword evidence="2" id="KW-1185">Reference proteome</keyword>
<sequence>MTDLKDLPHRFARAMETHDVATIGEWVHEDYVQHNPFVPQGIPGVAFFVNAWNEGFSDTKVTVEDVIVDGDRVVGRFTFRAKHTGSFIGVPATGKDITMTSIDIWRIKDGKFAEHWDEHNGLEFFEQIGGRPGKPPAGK</sequence>
<protein>
    <submittedName>
        <fullName evidence="1">Ester cyclase</fullName>
    </submittedName>
</protein>
<name>A0AAN0MA60_9RHOB</name>
<reference evidence="1" key="1">
    <citation type="submission" date="2024-08" db="EMBL/GenBank/DDBJ databases">
        <title>Phylogenomic analyses of a clade within the roseobacter group suggest taxonomic reassignments of species of the genera Aestuariivita, Citreicella, Loktanella, Nautella, Pelagibaca, Ruegeria, Thalassobius, Thiobacimonas and Tropicibacter, and the proposal o.</title>
        <authorList>
            <person name="Jeon C.O."/>
        </authorList>
    </citation>
    <scope>NUCLEOTIDE SEQUENCE</scope>
    <source>
        <strain evidence="1">SS1-5</strain>
        <plasmid evidence="1">pSS1-5</plasmid>
    </source>
</reference>
<organism evidence="1 2">
    <name type="scientific">Yoonia rhodophyticola</name>
    <dbReference type="NCBI Taxonomy" id="3137370"/>
    <lineage>
        <taxon>Bacteria</taxon>
        <taxon>Pseudomonadati</taxon>
        <taxon>Pseudomonadota</taxon>
        <taxon>Alphaproteobacteria</taxon>
        <taxon>Rhodobacterales</taxon>
        <taxon>Paracoccaceae</taxon>
        <taxon>Yoonia</taxon>
    </lineage>
</organism>
<dbReference type="Proteomes" id="UP001470809">
    <property type="component" value="Plasmid pSS1-5"/>
</dbReference>
<keyword evidence="1" id="KW-0614">Plasmid</keyword>
<dbReference type="AlphaFoldDB" id="A0AAN0MA60"/>
<geneLocation type="plasmid" evidence="1 2">
    <name>pSS1-5</name>
</geneLocation>
<dbReference type="RefSeq" id="WP_342074959.1">
    <property type="nucleotide sequence ID" value="NZ_CP151764.2"/>
</dbReference>
<dbReference type="KEGG" id="yrh:AABB31_00385"/>
<gene>
    <name evidence="1" type="ORF">AABB31_00385</name>
</gene>